<dbReference type="InterPro" id="IPR036412">
    <property type="entry name" value="HAD-like_sf"/>
</dbReference>
<dbReference type="PROSITE" id="PS00154">
    <property type="entry name" value="ATPASE_E1_E2"/>
    <property type="match status" value="1"/>
</dbReference>
<feature type="transmembrane region" description="Helical" evidence="11">
    <location>
        <begin position="733"/>
        <end position="752"/>
    </location>
</feature>
<keyword evidence="6" id="KW-0067">ATP-binding</keyword>
<dbReference type="Pfam" id="PF13246">
    <property type="entry name" value="Cation_ATPase"/>
    <property type="match status" value="1"/>
</dbReference>
<dbReference type="SUPFAM" id="SSF56784">
    <property type="entry name" value="HAD-like"/>
    <property type="match status" value="1"/>
</dbReference>
<evidence type="ECO:0000256" key="6">
    <source>
        <dbReference type="ARBA" id="ARBA00022840"/>
    </source>
</evidence>
<keyword evidence="4 11" id="KW-0812">Transmembrane</keyword>
<dbReference type="InterPro" id="IPR018303">
    <property type="entry name" value="ATPase_P-typ_P_site"/>
</dbReference>
<evidence type="ECO:0000256" key="5">
    <source>
        <dbReference type="ARBA" id="ARBA00022741"/>
    </source>
</evidence>
<dbReference type="Gene3D" id="3.40.50.1000">
    <property type="entry name" value="HAD superfamily/HAD-like"/>
    <property type="match status" value="1"/>
</dbReference>
<feature type="domain" description="P-type ATPase A" evidence="13">
    <location>
        <begin position="68"/>
        <end position="176"/>
    </location>
</feature>
<accession>A0ABN1KHB4</accession>
<dbReference type="SFLD" id="SFLDS00003">
    <property type="entry name" value="Haloacid_Dehalogenase"/>
    <property type="match status" value="1"/>
</dbReference>
<keyword evidence="8" id="KW-1278">Translocase</keyword>
<dbReference type="InterPro" id="IPR023298">
    <property type="entry name" value="ATPase_P-typ_TM_dom_sf"/>
</dbReference>
<feature type="chain" id="PRO_5045666537" evidence="12">
    <location>
        <begin position="26"/>
        <end position="797"/>
    </location>
</feature>
<evidence type="ECO:0000256" key="1">
    <source>
        <dbReference type="ARBA" id="ARBA00004651"/>
    </source>
</evidence>
<evidence type="ECO:0000256" key="9">
    <source>
        <dbReference type="ARBA" id="ARBA00022989"/>
    </source>
</evidence>
<keyword evidence="3" id="KW-0597">Phosphoprotein</keyword>
<dbReference type="SUPFAM" id="SSF81665">
    <property type="entry name" value="Calcium ATPase, transmembrane domain M"/>
    <property type="match status" value="1"/>
</dbReference>
<feature type="transmembrane region" description="Helical" evidence="11">
    <location>
        <begin position="758"/>
        <end position="782"/>
    </location>
</feature>
<name>A0ABN1KHB4_9BURK</name>
<keyword evidence="9 11" id="KW-1133">Transmembrane helix</keyword>
<feature type="transmembrane region" description="Helical" evidence="11">
    <location>
        <begin position="602"/>
        <end position="627"/>
    </location>
</feature>
<dbReference type="NCBIfam" id="TIGR01494">
    <property type="entry name" value="ATPase_P-type"/>
    <property type="match status" value="2"/>
</dbReference>
<dbReference type="Pfam" id="PF00122">
    <property type="entry name" value="E1-E2_ATPase"/>
    <property type="match status" value="1"/>
</dbReference>
<dbReference type="Gene3D" id="3.40.1110.10">
    <property type="entry name" value="Calcium-transporting ATPase, cytoplasmic domain N"/>
    <property type="match status" value="1"/>
</dbReference>
<evidence type="ECO:0000313" key="15">
    <source>
        <dbReference type="EMBL" id="GAA0766837.1"/>
    </source>
</evidence>
<evidence type="ECO:0000256" key="8">
    <source>
        <dbReference type="ARBA" id="ARBA00022967"/>
    </source>
</evidence>
<protein>
    <submittedName>
        <fullName evidence="15">Magnesium-translocating P-type ATPase</fullName>
    </submittedName>
</protein>
<dbReference type="SFLD" id="SFLDF00027">
    <property type="entry name" value="p-type_atpase"/>
    <property type="match status" value="1"/>
</dbReference>
<feature type="transmembrane region" description="Helical" evidence="11">
    <location>
        <begin position="222"/>
        <end position="247"/>
    </location>
</feature>
<keyword evidence="5" id="KW-0547">Nucleotide-binding</keyword>
<dbReference type="PANTHER" id="PTHR42861">
    <property type="entry name" value="CALCIUM-TRANSPORTING ATPASE"/>
    <property type="match status" value="1"/>
</dbReference>
<evidence type="ECO:0000256" key="11">
    <source>
        <dbReference type="SAM" id="Phobius"/>
    </source>
</evidence>
<dbReference type="InterPro" id="IPR023214">
    <property type="entry name" value="HAD_sf"/>
</dbReference>
<comment type="caution">
    <text evidence="15">The sequence shown here is derived from an EMBL/GenBank/DDBJ whole genome shotgun (WGS) entry which is preliminary data.</text>
</comment>
<evidence type="ECO:0000256" key="4">
    <source>
        <dbReference type="ARBA" id="ARBA00022692"/>
    </source>
</evidence>
<dbReference type="SFLD" id="SFLDG00002">
    <property type="entry name" value="C1.7:_P-type_atpase_like"/>
    <property type="match status" value="1"/>
</dbReference>
<dbReference type="InterPro" id="IPR008250">
    <property type="entry name" value="ATPase_P-typ_transduc_dom_A_sf"/>
</dbReference>
<gene>
    <name evidence="15" type="primary">mgtA</name>
    <name evidence="15" type="ORF">GCM10009107_55210</name>
</gene>
<dbReference type="Pfam" id="PF00689">
    <property type="entry name" value="Cation_ATPase_C"/>
    <property type="match status" value="1"/>
</dbReference>
<dbReference type="Gene3D" id="1.20.1110.10">
    <property type="entry name" value="Calcium-transporting ATPase, transmembrane domain"/>
    <property type="match status" value="1"/>
</dbReference>
<keyword evidence="7" id="KW-0460">Magnesium</keyword>
<evidence type="ECO:0000256" key="2">
    <source>
        <dbReference type="ARBA" id="ARBA00022475"/>
    </source>
</evidence>
<sequence length="797" mass="84961">MASAFLAHFNSPLVLMLLLACGASAVMGDATSAAVIAFIVVGSVALEFVQEHRAGDAAERLKRSVALNANVLRDGTVTRVPAAALVPGDVVQLAAGDMVPADGRVIEARDFFVRQAMLTGEAYPVEKKPQELDAGEGDIGAAVNAAFMGASVLTGSATLLVCRTGRSTFLGEMSHALGKHAAPTAFERGTRGFGQLLVKMTAALVLFVTFAQLLAHQLSAETFLFAVALAVGLTPELLPMVVSVTLARGALRMAERKVVVKHLPAIQNMGSMDVLCTDKTGTLTEASIRLERAVDAEGRPSARVLELAWLNSHFESGLRSPLDDAILAQPGVDPAGWQKLDEVPFGFERRRVSVLVERAGERLLIVKGAPEDLVALCTQAQAEPVAGVPQRRPLDDQGRASVLASFNALSRDGLRVLAVASRRVPPAHDHAQLDDERELVFCGFAVFLDPPKAGVSEALSRLRALHVHVKVLTGDNEGVTRHVCAQVGLPVHNLLTGAQIEQLDDAALAAQAQKTSVFCRVSPAQKSRVLNALKSRGHVVGYIGDGVNDAPALHDADVGISVDTAVDVAKDAADMILLERDLNVLHDGVVEGRRTFSNVMKYIMMATSSNFGNMLSMAAASVFLPFLPMLPVQVLLNNLLYDASEATIPFDGVDAEELLRPHDWDPAFIRRFTLVFGPLSSLFDFATFAMLRLGFGADAALFRTGWFIESMATQVLVIFVLRTRGRPWRSRAHPALATAALATVAVAVLLPFTPLAGLLGFVAPPAGMLLAIAGVAALYLVCVEFAKRGFHRLQRPA</sequence>
<evidence type="ECO:0000256" key="10">
    <source>
        <dbReference type="ARBA" id="ARBA00023136"/>
    </source>
</evidence>
<dbReference type="InterPro" id="IPR023299">
    <property type="entry name" value="ATPase_P-typ_cyto_dom_N"/>
</dbReference>
<evidence type="ECO:0000313" key="16">
    <source>
        <dbReference type="Proteomes" id="UP001500279"/>
    </source>
</evidence>
<feature type="domain" description="Cation-transporting P-type ATPase C-terminal" evidence="14">
    <location>
        <begin position="626"/>
        <end position="788"/>
    </location>
</feature>
<evidence type="ECO:0000256" key="12">
    <source>
        <dbReference type="SAM" id="SignalP"/>
    </source>
</evidence>
<dbReference type="PRINTS" id="PR01836">
    <property type="entry name" value="MGATPASE"/>
</dbReference>
<evidence type="ECO:0000256" key="7">
    <source>
        <dbReference type="ARBA" id="ARBA00022842"/>
    </source>
</evidence>
<dbReference type="InterPro" id="IPR059000">
    <property type="entry name" value="ATPase_P-type_domA"/>
</dbReference>
<keyword evidence="12" id="KW-0732">Signal</keyword>
<dbReference type="EMBL" id="BAAAEW010000045">
    <property type="protein sequence ID" value="GAA0766837.1"/>
    <property type="molecule type" value="Genomic_DNA"/>
</dbReference>
<evidence type="ECO:0000256" key="3">
    <source>
        <dbReference type="ARBA" id="ARBA00022553"/>
    </source>
</evidence>
<organism evidence="15 16">
    <name type="scientific">Ideonella azotifigens</name>
    <dbReference type="NCBI Taxonomy" id="513160"/>
    <lineage>
        <taxon>Bacteria</taxon>
        <taxon>Pseudomonadati</taxon>
        <taxon>Pseudomonadota</taxon>
        <taxon>Betaproteobacteria</taxon>
        <taxon>Burkholderiales</taxon>
        <taxon>Sphaerotilaceae</taxon>
        <taxon>Ideonella</taxon>
    </lineage>
</organism>
<feature type="transmembrane region" description="Helical" evidence="11">
    <location>
        <begin position="196"/>
        <end position="216"/>
    </location>
</feature>
<keyword evidence="10 11" id="KW-0472">Membrane</keyword>
<feature type="transmembrane region" description="Helical" evidence="11">
    <location>
        <begin position="700"/>
        <end position="721"/>
    </location>
</feature>
<feature type="signal peptide" evidence="12">
    <location>
        <begin position="1"/>
        <end position="25"/>
    </location>
</feature>
<evidence type="ECO:0000259" key="13">
    <source>
        <dbReference type="Pfam" id="PF00122"/>
    </source>
</evidence>
<reference evidence="15 16" key="1">
    <citation type="journal article" date="2019" name="Int. J. Syst. Evol. Microbiol.">
        <title>The Global Catalogue of Microorganisms (GCM) 10K type strain sequencing project: providing services to taxonomists for standard genome sequencing and annotation.</title>
        <authorList>
            <consortium name="The Broad Institute Genomics Platform"/>
            <consortium name="The Broad Institute Genome Sequencing Center for Infectious Disease"/>
            <person name="Wu L."/>
            <person name="Ma J."/>
        </authorList>
    </citation>
    <scope>NUCLEOTIDE SEQUENCE [LARGE SCALE GENOMIC DNA]</scope>
    <source>
        <strain evidence="15 16">JCM 15503</strain>
    </source>
</reference>
<dbReference type="InterPro" id="IPR044492">
    <property type="entry name" value="P_typ_ATPase_HD_dom"/>
</dbReference>
<dbReference type="Gene3D" id="2.70.150.10">
    <property type="entry name" value="Calcium-transporting ATPase, cytoplasmic transduction domain A"/>
    <property type="match status" value="1"/>
</dbReference>
<dbReference type="NCBIfam" id="TIGR01524">
    <property type="entry name" value="ATPase-IIIB_Mg"/>
    <property type="match status" value="1"/>
</dbReference>
<proteinExistence type="predicted"/>
<comment type="subcellular location">
    <subcellularLocation>
        <location evidence="1">Cell membrane</location>
        <topology evidence="1">Multi-pass membrane protein</topology>
    </subcellularLocation>
</comment>
<keyword evidence="2" id="KW-1003">Cell membrane</keyword>
<dbReference type="SUPFAM" id="SSF81653">
    <property type="entry name" value="Calcium ATPase, transduction domain A"/>
    <property type="match status" value="1"/>
</dbReference>
<dbReference type="Proteomes" id="UP001500279">
    <property type="component" value="Unassembled WGS sequence"/>
</dbReference>
<keyword evidence="16" id="KW-1185">Reference proteome</keyword>
<dbReference type="InterPro" id="IPR006068">
    <property type="entry name" value="ATPase_P-typ_cation-transptr_C"/>
</dbReference>
<dbReference type="InterPro" id="IPR001757">
    <property type="entry name" value="P_typ_ATPase"/>
</dbReference>
<dbReference type="InterPro" id="IPR006415">
    <property type="entry name" value="P-type_ATPase_IIIB"/>
</dbReference>
<evidence type="ECO:0000259" key="14">
    <source>
        <dbReference type="Pfam" id="PF00689"/>
    </source>
</evidence>